<evidence type="ECO:0000313" key="11">
    <source>
        <dbReference type="EMBL" id="SKB87846.1"/>
    </source>
</evidence>
<evidence type="ECO:0000256" key="4">
    <source>
        <dbReference type="ARBA" id="ARBA00022741"/>
    </source>
</evidence>
<evidence type="ECO:0000256" key="7">
    <source>
        <dbReference type="ARBA" id="ARBA00023231"/>
    </source>
</evidence>
<dbReference type="InterPro" id="IPR015867">
    <property type="entry name" value="N-reg_PII/ATP_PRibTrfase_C"/>
</dbReference>
<sequence length="112" mass="12109">MKLVIAIIKPFKLDEVRESLSGLGVQGMTVTEVKGFGRQKGQTEIYRGAEYSTNMVPKIKVEVVTTDDLANRVVEAIQQSANTGAIGDGKIFVLDVAQAVRIRTGETDDVAL</sequence>
<dbReference type="InterPro" id="IPR017918">
    <property type="entry name" value="N-reg_PII_CS"/>
</dbReference>
<keyword evidence="5" id="KW-0805">Transcription regulation</keyword>
<protein>
    <recommendedName>
        <fullName evidence="2">Nitrogen regulatory protein P-II</fullName>
    </recommendedName>
</protein>
<evidence type="ECO:0000256" key="10">
    <source>
        <dbReference type="RuleBase" id="RU003936"/>
    </source>
</evidence>
<dbReference type="OrthoDB" id="9802729at2"/>
<dbReference type="SMART" id="SM00938">
    <property type="entry name" value="P-II"/>
    <property type="match status" value="1"/>
</dbReference>
<dbReference type="PROSITE" id="PS00638">
    <property type="entry name" value="PII_GLNB_CTER"/>
    <property type="match status" value="1"/>
</dbReference>
<dbReference type="InterPro" id="IPR011322">
    <property type="entry name" value="N-reg_PII-like_a/b"/>
</dbReference>
<dbReference type="Proteomes" id="UP000189818">
    <property type="component" value="Unassembled WGS sequence"/>
</dbReference>
<keyword evidence="3 9" id="KW-0597">Phosphoprotein</keyword>
<evidence type="ECO:0000256" key="2">
    <source>
        <dbReference type="ARBA" id="ARBA00015681"/>
    </source>
</evidence>
<keyword evidence="4" id="KW-0547">Nucleotide-binding</keyword>
<evidence type="ECO:0000256" key="9">
    <source>
        <dbReference type="PIRSR" id="PIRSR602187-50"/>
    </source>
</evidence>
<dbReference type="PANTHER" id="PTHR30115:SF11">
    <property type="entry name" value="NITROGEN REGULATORY PROTEIN P-II HOMOLOG"/>
    <property type="match status" value="1"/>
</dbReference>
<organism evidence="11 12">
    <name type="scientific">Rhizorhabdus histidinilytica</name>
    <dbReference type="NCBI Taxonomy" id="439228"/>
    <lineage>
        <taxon>Bacteria</taxon>
        <taxon>Pseudomonadati</taxon>
        <taxon>Pseudomonadota</taxon>
        <taxon>Alphaproteobacteria</taxon>
        <taxon>Sphingomonadales</taxon>
        <taxon>Sphingomonadaceae</taxon>
        <taxon>Rhizorhabdus</taxon>
    </lineage>
</organism>
<evidence type="ECO:0000256" key="3">
    <source>
        <dbReference type="ARBA" id="ARBA00022553"/>
    </source>
</evidence>
<feature type="modified residue" description="O-UMP-tyrosine" evidence="8">
    <location>
        <position position="51"/>
    </location>
</feature>
<evidence type="ECO:0000256" key="5">
    <source>
        <dbReference type="ARBA" id="ARBA00023015"/>
    </source>
</evidence>
<dbReference type="PROSITE" id="PS51343">
    <property type="entry name" value="PII_GLNB_DOM"/>
    <property type="match status" value="1"/>
</dbReference>
<dbReference type="PANTHER" id="PTHR30115">
    <property type="entry name" value="NITROGEN REGULATORY PROTEIN P-II"/>
    <property type="match status" value="1"/>
</dbReference>
<dbReference type="GO" id="GO:0005829">
    <property type="term" value="C:cytosol"/>
    <property type="evidence" value="ECO:0007669"/>
    <property type="project" value="TreeGrafter"/>
</dbReference>
<keyword evidence="12" id="KW-1185">Reference proteome</keyword>
<dbReference type="RefSeq" id="WP_047170053.1">
    <property type="nucleotide sequence ID" value="NZ_FUYM01000007.1"/>
</dbReference>
<keyword evidence="6" id="KW-0804">Transcription</keyword>
<evidence type="ECO:0000256" key="1">
    <source>
        <dbReference type="ARBA" id="ARBA00011233"/>
    </source>
</evidence>
<dbReference type="SUPFAM" id="SSF54913">
    <property type="entry name" value="GlnB-like"/>
    <property type="match status" value="1"/>
</dbReference>
<evidence type="ECO:0000313" key="12">
    <source>
        <dbReference type="Proteomes" id="UP000189818"/>
    </source>
</evidence>
<dbReference type="PIRSF" id="PIRSF039144">
    <property type="entry name" value="GlnB"/>
    <property type="match status" value="1"/>
</dbReference>
<dbReference type="Pfam" id="PF00543">
    <property type="entry name" value="P-II"/>
    <property type="match status" value="1"/>
</dbReference>
<comment type="similarity">
    <text evidence="10">Belongs to the P(II) protein family.</text>
</comment>
<dbReference type="AlphaFoldDB" id="A0A1T5EVB6"/>
<dbReference type="GO" id="GO:0030234">
    <property type="term" value="F:enzyme regulator activity"/>
    <property type="evidence" value="ECO:0007669"/>
    <property type="project" value="InterPro"/>
</dbReference>
<dbReference type="GO" id="GO:0005524">
    <property type="term" value="F:ATP binding"/>
    <property type="evidence" value="ECO:0007669"/>
    <property type="project" value="TreeGrafter"/>
</dbReference>
<dbReference type="InterPro" id="IPR002332">
    <property type="entry name" value="N-reg_PII_urydylation_site"/>
</dbReference>
<dbReference type="FunFam" id="3.30.70.120:FF:000001">
    <property type="entry name" value="Nitrogen regulatory protein P-II"/>
    <property type="match status" value="1"/>
</dbReference>
<dbReference type="InterPro" id="IPR002187">
    <property type="entry name" value="N-reg_PII"/>
</dbReference>
<evidence type="ECO:0000256" key="8">
    <source>
        <dbReference type="PIRSR" id="PIRSR039144-50"/>
    </source>
</evidence>
<keyword evidence="7" id="KW-0535">Nitrogen fixation</keyword>
<proteinExistence type="inferred from homology"/>
<dbReference type="PROSITE" id="PS00496">
    <property type="entry name" value="PII_GLNB_UMP"/>
    <property type="match status" value="1"/>
</dbReference>
<comment type="subunit">
    <text evidence="1">Homotrimer.</text>
</comment>
<dbReference type="GO" id="GO:0006808">
    <property type="term" value="P:regulation of nitrogen utilization"/>
    <property type="evidence" value="ECO:0007669"/>
    <property type="project" value="InterPro"/>
</dbReference>
<dbReference type="STRING" id="439228.SAMN06295920_107247"/>
<dbReference type="EMBL" id="FUYM01000007">
    <property type="protein sequence ID" value="SKB87846.1"/>
    <property type="molecule type" value="Genomic_DNA"/>
</dbReference>
<evidence type="ECO:0000256" key="6">
    <source>
        <dbReference type="ARBA" id="ARBA00023163"/>
    </source>
</evidence>
<dbReference type="PRINTS" id="PR00340">
    <property type="entry name" value="PIIGLNB"/>
</dbReference>
<gene>
    <name evidence="11" type="ORF">SAMN06295920_107247</name>
</gene>
<reference evidence="12" key="1">
    <citation type="submission" date="2017-02" db="EMBL/GenBank/DDBJ databases">
        <authorList>
            <person name="Varghese N."/>
            <person name="Submissions S."/>
        </authorList>
    </citation>
    <scope>NUCLEOTIDE SEQUENCE [LARGE SCALE GENOMIC DNA]</scope>
    <source>
        <strain evidence="12">UM2</strain>
    </source>
</reference>
<accession>A0A1T5EVB6</accession>
<dbReference type="Gene3D" id="3.30.70.120">
    <property type="match status" value="1"/>
</dbReference>
<name>A0A1T5EVB6_9SPHN</name>